<keyword evidence="1" id="KW-0547">Nucleotide-binding</keyword>
<dbReference type="Gene3D" id="3.40.50.300">
    <property type="entry name" value="P-loop containing nucleotide triphosphate hydrolases"/>
    <property type="match status" value="1"/>
</dbReference>
<sequence length="313" mass="35645">MKRHKFSKLVSFARYCMRNDFYSSEIQNSYHQSLGASKSLFHRLDQEGSYCILPTQYRMNRVITKLANDLTYDGKLVCGNDIVANATLRLPNMHVLRRIYEVERWLMKAISNQIDLSAVIIDTGNTHQLNLKCQQMKELQLNARERSVRNVTDCTNISEVALVVYICLALLRAGVKTGTIGVIAPFRAQVDLIRENIQRLLHRHISNQRPLATMNSNDMLDTETDKGNIEVNTVDQFQGKDKKVIIYCCTKSFNPANAEQGCASSEHSDRSSNEILSDKRRLTVAITRAQEKLIIVGDRSSLESYAPFKKLLK</sequence>
<reference evidence="7" key="1">
    <citation type="submission" date="2013-03" db="EMBL/GenBank/DDBJ databases">
        <title>The Genome Sequence of Anopheles dirus WRAIR2.</title>
        <authorList>
            <consortium name="The Broad Institute Genomics Platform"/>
            <person name="Neafsey D.E."/>
            <person name="Walton C."/>
            <person name="Walker B."/>
            <person name="Young S.K."/>
            <person name="Zeng Q."/>
            <person name="Gargeya S."/>
            <person name="Fitzgerald M."/>
            <person name="Haas B."/>
            <person name="Abouelleil A."/>
            <person name="Allen A.W."/>
            <person name="Alvarado L."/>
            <person name="Arachchi H.M."/>
            <person name="Berlin A.M."/>
            <person name="Chapman S.B."/>
            <person name="Gainer-Dewar J."/>
            <person name="Goldberg J."/>
            <person name="Griggs A."/>
            <person name="Gujja S."/>
            <person name="Hansen M."/>
            <person name="Howarth C."/>
            <person name="Imamovic A."/>
            <person name="Ireland A."/>
            <person name="Larimer J."/>
            <person name="McCowan C."/>
            <person name="Murphy C."/>
            <person name="Pearson M."/>
            <person name="Poon T.W."/>
            <person name="Priest M."/>
            <person name="Roberts A."/>
            <person name="Saif S."/>
            <person name="Shea T."/>
            <person name="Sisk P."/>
            <person name="Sykes S."/>
            <person name="Wortman J."/>
            <person name="Nusbaum C."/>
            <person name="Birren B."/>
        </authorList>
    </citation>
    <scope>NUCLEOTIDE SEQUENCE [LARGE SCALE GENOMIC DNA]</scope>
    <source>
        <strain evidence="7">WRAIR2</strain>
    </source>
</reference>
<feature type="domain" description="DNA2/NAM7 helicase-like C-terminal" evidence="5">
    <location>
        <begin position="37"/>
        <end position="299"/>
    </location>
</feature>
<keyword evidence="4" id="KW-0067">ATP-binding</keyword>
<dbReference type="PANTHER" id="PTHR43788:SF8">
    <property type="entry name" value="DNA-BINDING PROTEIN SMUBP-2"/>
    <property type="match status" value="1"/>
</dbReference>
<dbReference type="InterPro" id="IPR041679">
    <property type="entry name" value="DNA2/NAM7-like_C"/>
</dbReference>
<dbReference type="InterPro" id="IPR027417">
    <property type="entry name" value="P-loop_NTPase"/>
</dbReference>
<protein>
    <recommendedName>
        <fullName evidence="5">DNA2/NAM7 helicase-like C-terminal domain-containing protein</fullName>
    </recommendedName>
</protein>
<reference evidence="6" key="2">
    <citation type="submission" date="2020-05" db="UniProtKB">
        <authorList>
            <consortium name="EnsemblMetazoa"/>
        </authorList>
    </citation>
    <scope>IDENTIFICATION</scope>
    <source>
        <strain evidence="6">WRAIR2</strain>
    </source>
</reference>
<dbReference type="Pfam" id="PF13087">
    <property type="entry name" value="AAA_12"/>
    <property type="match status" value="1"/>
</dbReference>
<evidence type="ECO:0000256" key="3">
    <source>
        <dbReference type="ARBA" id="ARBA00022806"/>
    </source>
</evidence>
<keyword evidence="7" id="KW-1185">Reference proteome</keyword>
<keyword evidence="3" id="KW-0347">Helicase</keyword>
<dbReference type="GO" id="GO:0043139">
    <property type="term" value="F:5'-3' DNA helicase activity"/>
    <property type="evidence" value="ECO:0007669"/>
    <property type="project" value="TreeGrafter"/>
</dbReference>
<keyword evidence="2" id="KW-0378">Hydrolase</keyword>
<evidence type="ECO:0000259" key="5">
    <source>
        <dbReference type="Pfam" id="PF13087"/>
    </source>
</evidence>
<dbReference type="VEuPathDB" id="VectorBase:ADIR003913"/>
<dbReference type="STRING" id="7168.A0A182N8D9"/>
<dbReference type="Proteomes" id="UP000075884">
    <property type="component" value="Unassembled WGS sequence"/>
</dbReference>
<proteinExistence type="predicted"/>
<accession>A0A182N8D9</accession>
<evidence type="ECO:0000313" key="7">
    <source>
        <dbReference type="Proteomes" id="UP000075884"/>
    </source>
</evidence>
<dbReference type="AlphaFoldDB" id="A0A182N8D9"/>
<evidence type="ECO:0000256" key="1">
    <source>
        <dbReference type="ARBA" id="ARBA00022741"/>
    </source>
</evidence>
<dbReference type="PANTHER" id="PTHR43788">
    <property type="entry name" value="DNA2/NAM7 HELICASE FAMILY MEMBER"/>
    <property type="match status" value="1"/>
</dbReference>
<dbReference type="GO" id="GO:0005634">
    <property type="term" value="C:nucleus"/>
    <property type="evidence" value="ECO:0007669"/>
    <property type="project" value="TreeGrafter"/>
</dbReference>
<evidence type="ECO:0000256" key="2">
    <source>
        <dbReference type="ARBA" id="ARBA00022801"/>
    </source>
</evidence>
<evidence type="ECO:0000313" key="6">
    <source>
        <dbReference type="EnsemblMetazoa" id="ADIR003913-PA"/>
    </source>
</evidence>
<name>A0A182N8D9_9DIPT</name>
<dbReference type="InterPro" id="IPR050534">
    <property type="entry name" value="Coronavir_polyprotein_1ab"/>
</dbReference>
<organism evidence="6 7">
    <name type="scientific">Anopheles dirus</name>
    <dbReference type="NCBI Taxonomy" id="7168"/>
    <lineage>
        <taxon>Eukaryota</taxon>
        <taxon>Metazoa</taxon>
        <taxon>Ecdysozoa</taxon>
        <taxon>Arthropoda</taxon>
        <taxon>Hexapoda</taxon>
        <taxon>Insecta</taxon>
        <taxon>Pterygota</taxon>
        <taxon>Neoptera</taxon>
        <taxon>Endopterygota</taxon>
        <taxon>Diptera</taxon>
        <taxon>Nematocera</taxon>
        <taxon>Culicoidea</taxon>
        <taxon>Culicidae</taxon>
        <taxon>Anophelinae</taxon>
        <taxon>Anopheles</taxon>
    </lineage>
</organism>
<dbReference type="GO" id="GO:0005737">
    <property type="term" value="C:cytoplasm"/>
    <property type="evidence" value="ECO:0007669"/>
    <property type="project" value="TreeGrafter"/>
</dbReference>
<evidence type="ECO:0000256" key="4">
    <source>
        <dbReference type="ARBA" id="ARBA00022840"/>
    </source>
</evidence>
<dbReference type="InterPro" id="IPR047187">
    <property type="entry name" value="SF1_C_Upf1"/>
</dbReference>
<dbReference type="GO" id="GO:0016787">
    <property type="term" value="F:hydrolase activity"/>
    <property type="evidence" value="ECO:0007669"/>
    <property type="project" value="UniProtKB-KW"/>
</dbReference>
<dbReference type="GO" id="GO:0005524">
    <property type="term" value="F:ATP binding"/>
    <property type="evidence" value="ECO:0007669"/>
    <property type="project" value="UniProtKB-KW"/>
</dbReference>
<dbReference type="SUPFAM" id="SSF52540">
    <property type="entry name" value="P-loop containing nucleoside triphosphate hydrolases"/>
    <property type="match status" value="1"/>
</dbReference>
<dbReference type="CDD" id="cd18808">
    <property type="entry name" value="SF1_C_Upf1"/>
    <property type="match status" value="1"/>
</dbReference>
<dbReference type="EnsemblMetazoa" id="ADIR003913-RA">
    <property type="protein sequence ID" value="ADIR003913-PA"/>
    <property type="gene ID" value="ADIR003913"/>
</dbReference>